<proteinExistence type="predicted"/>
<evidence type="ECO:0000313" key="2">
    <source>
        <dbReference type="EMBL" id="XBH01626.1"/>
    </source>
</evidence>
<protein>
    <submittedName>
        <fullName evidence="2">Uncharacterized protein</fullName>
    </submittedName>
</protein>
<dbReference type="RefSeq" id="WP_406694369.1">
    <property type="nucleotide sequence ID" value="NZ_CP155447.1"/>
</dbReference>
<dbReference type="AlphaFoldDB" id="A0AAU7C8Q0"/>
<dbReference type="EMBL" id="CP155447">
    <property type="protein sequence ID" value="XBH01626.1"/>
    <property type="molecule type" value="Genomic_DNA"/>
</dbReference>
<evidence type="ECO:0000256" key="1">
    <source>
        <dbReference type="SAM" id="Phobius"/>
    </source>
</evidence>
<organism evidence="2">
    <name type="scientific">Singulisphaera sp. Ch08</name>
    <dbReference type="NCBI Taxonomy" id="3120278"/>
    <lineage>
        <taxon>Bacteria</taxon>
        <taxon>Pseudomonadati</taxon>
        <taxon>Planctomycetota</taxon>
        <taxon>Planctomycetia</taxon>
        <taxon>Isosphaerales</taxon>
        <taxon>Isosphaeraceae</taxon>
        <taxon>Singulisphaera</taxon>
    </lineage>
</organism>
<keyword evidence="1" id="KW-1133">Transmembrane helix</keyword>
<keyword evidence="1" id="KW-0812">Transmembrane</keyword>
<accession>A0AAU7C8Q0</accession>
<reference evidence="2" key="1">
    <citation type="submission" date="2024-05" db="EMBL/GenBank/DDBJ databases">
        <title>Planctomycetes of the genus Singulisphaera possess chitinolytic capabilities.</title>
        <authorList>
            <person name="Ivanova A."/>
        </authorList>
    </citation>
    <scope>NUCLEOTIDE SEQUENCE</scope>
    <source>
        <strain evidence="2">Ch08T</strain>
    </source>
</reference>
<gene>
    <name evidence="2" type="ORF">V5E97_25170</name>
</gene>
<keyword evidence="1" id="KW-0472">Membrane</keyword>
<sequence length="85" mass="9332">MEDIPDELEEAIGMLIGMEVIAGAIIAGVDIIMDELPVDIDMPIDMPIDMLIDMPDIIARPSRVSTEMDARLLCRGVPERQPSLV</sequence>
<feature type="transmembrane region" description="Helical" evidence="1">
    <location>
        <begin position="12"/>
        <end position="33"/>
    </location>
</feature>
<name>A0AAU7C8Q0_9BACT</name>